<reference evidence="7 8" key="1">
    <citation type="journal article" date="2015" name="Sci. Rep.">
        <title>Unraveling adaptation of Pontibacter korlensis to radiation and infertility in desert through complete genome and comparative transcriptomic analysis.</title>
        <authorList>
            <person name="Dai J."/>
            <person name="Dai W."/>
            <person name="Qiu C."/>
            <person name="Yang Z."/>
            <person name="Zhang Y."/>
            <person name="Zhou M."/>
            <person name="Zhang L."/>
            <person name="Fang C."/>
            <person name="Gao Q."/>
            <person name="Yang Q."/>
            <person name="Li X."/>
            <person name="Wang Z."/>
            <person name="Wang Z."/>
            <person name="Jia Z."/>
            <person name="Chen X."/>
        </authorList>
    </citation>
    <scope>NUCLEOTIDE SEQUENCE [LARGE SCALE GENOMIC DNA]</scope>
    <source>
        <strain evidence="7 8">X14-1T</strain>
    </source>
</reference>
<evidence type="ECO:0000256" key="4">
    <source>
        <dbReference type="ARBA" id="ARBA00023172"/>
    </source>
</evidence>
<keyword evidence="8" id="KW-1185">Reference proteome</keyword>
<dbReference type="PANTHER" id="PTHR33258:SF1">
    <property type="entry name" value="TRANSPOSASE INSL FOR INSERTION SEQUENCE ELEMENT IS186A-RELATED"/>
    <property type="match status" value="1"/>
</dbReference>
<feature type="transmembrane region" description="Helical" evidence="5">
    <location>
        <begin position="350"/>
        <end position="368"/>
    </location>
</feature>
<evidence type="ECO:0000256" key="5">
    <source>
        <dbReference type="SAM" id="Phobius"/>
    </source>
</evidence>
<dbReference type="SUPFAM" id="SSF53098">
    <property type="entry name" value="Ribonuclease H-like"/>
    <property type="match status" value="1"/>
</dbReference>
<evidence type="ECO:0000256" key="1">
    <source>
        <dbReference type="ARBA" id="ARBA00010075"/>
    </source>
</evidence>
<keyword evidence="5" id="KW-1133">Transmembrane helix</keyword>
<evidence type="ECO:0000256" key="3">
    <source>
        <dbReference type="ARBA" id="ARBA00023125"/>
    </source>
</evidence>
<evidence type="ECO:0000313" key="7">
    <source>
        <dbReference type="EMBL" id="AKD05559.1"/>
    </source>
</evidence>
<feature type="domain" description="Transposase IS4-like" evidence="6">
    <location>
        <begin position="191"/>
        <end position="361"/>
    </location>
</feature>
<dbReference type="NCBIfam" id="NF033592">
    <property type="entry name" value="transpos_IS4_1"/>
    <property type="match status" value="1"/>
</dbReference>
<dbReference type="OrthoDB" id="7327264at2"/>
<organism evidence="7 8">
    <name type="scientific">Pontibacter korlensis</name>
    <dbReference type="NCBI Taxonomy" id="400092"/>
    <lineage>
        <taxon>Bacteria</taxon>
        <taxon>Pseudomonadati</taxon>
        <taxon>Bacteroidota</taxon>
        <taxon>Cytophagia</taxon>
        <taxon>Cytophagales</taxon>
        <taxon>Hymenobacteraceae</taxon>
        <taxon>Pontibacter</taxon>
    </lineage>
</organism>
<dbReference type="InterPro" id="IPR002559">
    <property type="entry name" value="Transposase_11"/>
</dbReference>
<dbReference type="KEGG" id="pko:PKOR_06360"/>
<dbReference type="Gene3D" id="3.90.350.10">
    <property type="entry name" value="Transposase Inhibitor Protein From Tn5, Chain A, domain 1"/>
    <property type="match status" value="1"/>
</dbReference>
<dbReference type="PANTHER" id="PTHR33258">
    <property type="entry name" value="TRANSPOSASE INSL FOR INSERTION SEQUENCE ELEMENT IS186A-RELATED"/>
    <property type="match status" value="1"/>
</dbReference>
<dbReference type="InterPro" id="IPR047952">
    <property type="entry name" value="Transpos_IS4"/>
</dbReference>
<dbReference type="HOGENOM" id="CLU_681278_0_0_10"/>
<proteinExistence type="inferred from homology"/>
<dbReference type="InterPro" id="IPR012337">
    <property type="entry name" value="RNaseH-like_sf"/>
</dbReference>
<comment type="similarity">
    <text evidence="1">Belongs to the transposase 11 family.</text>
</comment>
<dbReference type="GO" id="GO:0003677">
    <property type="term" value="F:DNA binding"/>
    <property type="evidence" value="ECO:0007669"/>
    <property type="project" value="UniProtKB-KW"/>
</dbReference>
<evidence type="ECO:0000313" key="8">
    <source>
        <dbReference type="Proteomes" id="UP000033109"/>
    </source>
</evidence>
<dbReference type="Pfam" id="PF01609">
    <property type="entry name" value="DDE_Tnp_1"/>
    <property type="match status" value="1"/>
</dbReference>
<dbReference type="AlphaFoldDB" id="A0A0E3ZHL8"/>
<protein>
    <submittedName>
        <fullName evidence="7">Transposase</fullName>
    </submittedName>
</protein>
<dbReference type="Proteomes" id="UP000033109">
    <property type="component" value="Chromosome"/>
</dbReference>
<sequence length="406" mass="47249">MRMFKDHQMSVSQLLELIPEQYLAQLALQSRVDRYAKVLDGRKMFYLLLYGMLENERLSQRSLEDTFNDPLFKQLFRLDARESVRRSSISERLSRIDAHYFSQIYECIYEQYAGLYSECERQRHLLVRVDSTLVSDTAGRLQSSVGHASGRKAVQYTVAFDGVLPCSAQAFSERSYNSEEVALSHLVWQHARKEAGHKNLYVLDRGLQSAQSLAAFEAQQVRFVCRVKENRKYERKANLLEPGQQTDLGEGVLRSDQLVRLYCGKPIHNKKGNIHYRESLLEQDFRLLIVESKQDPKQRYWLLTNALQMPAEEVAKAYRRRWDMEVFFRFFKQELNLSHLVSLNQNGIEVMLYMTLIVAMLLLIYKQANAIGYKTAKRRFAMEVRNLAIAIIVAECGGDLDKLFKT</sequence>
<evidence type="ECO:0000256" key="2">
    <source>
        <dbReference type="ARBA" id="ARBA00022578"/>
    </source>
</evidence>
<dbReference type="EMBL" id="CP009621">
    <property type="protein sequence ID" value="AKD05559.1"/>
    <property type="molecule type" value="Genomic_DNA"/>
</dbReference>
<keyword evidence="3" id="KW-0238">DNA-binding</keyword>
<dbReference type="STRING" id="400092.PKOR_06360"/>
<keyword evidence="4" id="KW-0233">DNA recombination</keyword>
<evidence type="ECO:0000259" key="6">
    <source>
        <dbReference type="Pfam" id="PF01609"/>
    </source>
</evidence>
<name>A0A0E3ZHL8_9BACT</name>
<dbReference type="GO" id="GO:0004803">
    <property type="term" value="F:transposase activity"/>
    <property type="evidence" value="ECO:0007669"/>
    <property type="project" value="InterPro"/>
</dbReference>
<dbReference type="PATRIC" id="fig|400092.3.peg.1417"/>
<keyword evidence="2" id="KW-0815">Transposition</keyword>
<gene>
    <name evidence="7" type="ORF">PKOR_06360</name>
</gene>
<accession>A0A0E3ZHL8</accession>
<keyword evidence="5" id="KW-0812">Transmembrane</keyword>
<keyword evidence="5" id="KW-0472">Membrane</keyword>
<dbReference type="GO" id="GO:0006313">
    <property type="term" value="P:DNA transposition"/>
    <property type="evidence" value="ECO:0007669"/>
    <property type="project" value="InterPro"/>
</dbReference>